<dbReference type="PANTHER" id="PTHR43549:SF3">
    <property type="entry name" value="MULTIDRUG RESISTANCE PROTEIN YPNP-RELATED"/>
    <property type="match status" value="1"/>
</dbReference>
<feature type="transmembrane region" description="Helical" evidence="7">
    <location>
        <begin position="35"/>
        <end position="60"/>
    </location>
</feature>
<keyword evidence="9" id="KW-1185">Reference proteome</keyword>
<evidence type="ECO:0000256" key="2">
    <source>
        <dbReference type="ARBA" id="ARBA00022448"/>
    </source>
</evidence>
<evidence type="ECO:0000256" key="4">
    <source>
        <dbReference type="ARBA" id="ARBA00022692"/>
    </source>
</evidence>
<keyword evidence="4 7" id="KW-0812">Transmembrane</keyword>
<dbReference type="PANTHER" id="PTHR43549">
    <property type="entry name" value="MULTIDRUG RESISTANCE PROTEIN YPNP-RELATED"/>
    <property type="match status" value="1"/>
</dbReference>
<evidence type="ECO:0000256" key="7">
    <source>
        <dbReference type="SAM" id="Phobius"/>
    </source>
</evidence>
<evidence type="ECO:0000256" key="5">
    <source>
        <dbReference type="ARBA" id="ARBA00022989"/>
    </source>
</evidence>
<accession>A0A7W6CLV0</accession>
<dbReference type="GO" id="GO:0015297">
    <property type="term" value="F:antiporter activity"/>
    <property type="evidence" value="ECO:0007669"/>
    <property type="project" value="InterPro"/>
</dbReference>
<dbReference type="EMBL" id="JACIDX010000042">
    <property type="protein sequence ID" value="MBB3957855.1"/>
    <property type="molecule type" value="Genomic_DNA"/>
</dbReference>
<organism evidence="8 9">
    <name type="scientific">Novosphingobium sediminicola</name>
    <dbReference type="NCBI Taxonomy" id="563162"/>
    <lineage>
        <taxon>Bacteria</taxon>
        <taxon>Pseudomonadati</taxon>
        <taxon>Pseudomonadota</taxon>
        <taxon>Alphaproteobacteria</taxon>
        <taxon>Sphingomonadales</taxon>
        <taxon>Sphingomonadaceae</taxon>
        <taxon>Novosphingobium</taxon>
    </lineage>
</organism>
<dbReference type="InterPro" id="IPR002528">
    <property type="entry name" value="MATE_fam"/>
</dbReference>
<dbReference type="GO" id="GO:0005886">
    <property type="term" value="C:plasma membrane"/>
    <property type="evidence" value="ECO:0007669"/>
    <property type="project" value="UniProtKB-SubCell"/>
</dbReference>
<evidence type="ECO:0000256" key="6">
    <source>
        <dbReference type="ARBA" id="ARBA00023136"/>
    </source>
</evidence>
<dbReference type="RefSeq" id="WP_183629475.1">
    <property type="nucleotide sequence ID" value="NZ_JACIDX010000042.1"/>
</dbReference>
<evidence type="ECO:0000256" key="3">
    <source>
        <dbReference type="ARBA" id="ARBA00022475"/>
    </source>
</evidence>
<comment type="subcellular location">
    <subcellularLocation>
        <location evidence="1">Cell membrane</location>
        <topology evidence="1">Multi-pass membrane protein</topology>
    </subcellularLocation>
</comment>
<dbReference type="InterPro" id="IPR052031">
    <property type="entry name" value="Membrane_Transporter-Flippase"/>
</dbReference>
<dbReference type="Proteomes" id="UP000548867">
    <property type="component" value="Unassembled WGS sequence"/>
</dbReference>
<keyword evidence="6 7" id="KW-0472">Membrane</keyword>
<protein>
    <submittedName>
        <fullName evidence="8">Na+-driven multidrug efflux pump</fullName>
    </submittedName>
</protein>
<feature type="transmembrane region" description="Helical" evidence="7">
    <location>
        <begin position="7"/>
        <end position="29"/>
    </location>
</feature>
<evidence type="ECO:0000313" key="9">
    <source>
        <dbReference type="Proteomes" id="UP000548867"/>
    </source>
</evidence>
<sequence>MGNVKVLALVSLFGVITLVPLSLFLIFGIGPVVGLGIAGAGLAVTLYHAAANLVLIRYLRQARGGLRLAPRPLRWPMFRDVLGVGLISSLAVVQINLTVIIVTGLVGRFGEAAMDGYGIGARLDYLFIPVLFGLGSALLTMVGTSTGAGDSIRLRRIAATDSIIGAAFTGCS</sequence>
<gene>
    <name evidence="8" type="ORF">GGR38_004830</name>
</gene>
<keyword evidence="3" id="KW-1003">Cell membrane</keyword>
<name>A0A7W6CLV0_9SPHN</name>
<evidence type="ECO:0000313" key="8">
    <source>
        <dbReference type="EMBL" id="MBB3957855.1"/>
    </source>
</evidence>
<dbReference type="Pfam" id="PF01554">
    <property type="entry name" value="MatE"/>
    <property type="match status" value="1"/>
</dbReference>
<comment type="caution">
    <text evidence="8">The sequence shown here is derived from an EMBL/GenBank/DDBJ whole genome shotgun (WGS) entry which is preliminary data.</text>
</comment>
<dbReference type="AlphaFoldDB" id="A0A7W6CLV0"/>
<reference evidence="8 9" key="1">
    <citation type="submission" date="2020-08" db="EMBL/GenBank/DDBJ databases">
        <title>Genomic Encyclopedia of Type Strains, Phase IV (KMG-IV): sequencing the most valuable type-strain genomes for metagenomic binning, comparative biology and taxonomic classification.</title>
        <authorList>
            <person name="Goeker M."/>
        </authorList>
    </citation>
    <scope>NUCLEOTIDE SEQUENCE [LARGE SCALE GENOMIC DNA]</scope>
    <source>
        <strain evidence="8 9">DSM 27057</strain>
    </source>
</reference>
<feature type="transmembrane region" description="Helical" evidence="7">
    <location>
        <begin position="126"/>
        <end position="148"/>
    </location>
</feature>
<proteinExistence type="predicted"/>
<keyword evidence="2" id="KW-0813">Transport</keyword>
<dbReference type="GO" id="GO:0042910">
    <property type="term" value="F:xenobiotic transmembrane transporter activity"/>
    <property type="evidence" value="ECO:0007669"/>
    <property type="project" value="InterPro"/>
</dbReference>
<evidence type="ECO:0000256" key="1">
    <source>
        <dbReference type="ARBA" id="ARBA00004651"/>
    </source>
</evidence>
<keyword evidence="5 7" id="KW-1133">Transmembrane helix</keyword>
<feature type="transmembrane region" description="Helical" evidence="7">
    <location>
        <begin position="81"/>
        <end position="106"/>
    </location>
</feature>